<dbReference type="AlphaFoldDB" id="A0A1C0YV36"/>
<accession>A0A1C0YV36</accession>
<dbReference type="RefSeq" id="WP_066464001.1">
    <property type="nucleotide sequence ID" value="NZ_MATO01000032.1"/>
</dbReference>
<dbReference type="EMBL" id="MATO01000032">
    <property type="protein sequence ID" value="OCS91001.1"/>
    <property type="molecule type" value="Genomic_DNA"/>
</dbReference>
<sequence>MIDIVELSISAKKNRQAAPDTQYVYYPVSVVPVKYWAVEKEELSIVAKTMLQLCQLKPLSRAQLMEKLNIPPQWSYVIEQELNNLLMKGIVHERNGMMYETIDQPEPLQHVYKSGYMFFDEVRCKFFEYVHEGELMTSYDIEPPFMLERNTMFSKEFYDSSTCDEQMKLAVANFNEHKAKYFEEGVTVEEAAIKTADVTHISIEKRPFTFVKKGCYMPIQLQAGDVFYSVEGIPYQKPEVISPFIKQPSVVLQTVIEAQPKGKEAIEWLIAESESVFSQQFEEAETLLERIEERLQGVKICDAVFEYLQLSEQAVMNAEAGERSLVASRPAIINNFNLTIEATMKPLVASIQPFDVPEQWKKEHKKRQLPNYIEKLFYELRTDLPSSLKSNMKTIANKMVEYGALERVHIYGNRDYMAALLLHDRVHRKYWFNELKEAPHYLQKLERIVSLRNDHGGHHNDYLLQLSDEAFYKLLHELHDDVYAIIRFLEGNR</sequence>
<dbReference type="OrthoDB" id="9834782at2"/>
<name>A0A1C0YV36_9BACL</name>
<keyword evidence="2" id="KW-1185">Reference proteome</keyword>
<dbReference type="Proteomes" id="UP000093482">
    <property type="component" value="Unassembled WGS sequence"/>
</dbReference>
<reference evidence="1 2" key="1">
    <citation type="submission" date="2016-07" db="EMBL/GenBank/DDBJ databases">
        <title>Caryophanon latum genome sequencing.</title>
        <authorList>
            <person name="Verma A."/>
            <person name="Pal Y."/>
            <person name="Krishnamurthi S."/>
        </authorList>
    </citation>
    <scope>NUCLEOTIDE SEQUENCE [LARGE SCALE GENOMIC DNA]</scope>
    <source>
        <strain evidence="1 2">DSM 14151</strain>
    </source>
</reference>
<evidence type="ECO:0000313" key="1">
    <source>
        <dbReference type="EMBL" id="OCS91001.1"/>
    </source>
</evidence>
<comment type="caution">
    <text evidence="1">The sequence shown here is derived from an EMBL/GenBank/DDBJ whole genome shotgun (WGS) entry which is preliminary data.</text>
</comment>
<gene>
    <name evidence="1" type="ORF">A6K76_10545</name>
</gene>
<evidence type="ECO:0000313" key="2">
    <source>
        <dbReference type="Proteomes" id="UP000093482"/>
    </source>
</evidence>
<proteinExistence type="predicted"/>
<organism evidence="1 2">
    <name type="scientific">Caryophanon latum</name>
    <dbReference type="NCBI Taxonomy" id="33977"/>
    <lineage>
        <taxon>Bacteria</taxon>
        <taxon>Bacillati</taxon>
        <taxon>Bacillota</taxon>
        <taxon>Bacilli</taxon>
        <taxon>Bacillales</taxon>
        <taxon>Caryophanaceae</taxon>
        <taxon>Caryophanon</taxon>
    </lineage>
</organism>
<protein>
    <submittedName>
        <fullName evidence="1">Uncharacterized protein</fullName>
    </submittedName>
</protein>